<name>A0ACC2V005_9TREE</name>
<proteinExistence type="predicted"/>
<dbReference type="Proteomes" id="UP001227268">
    <property type="component" value="Unassembled WGS sequence"/>
</dbReference>
<evidence type="ECO:0000313" key="1">
    <source>
        <dbReference type="EMBL" id="KAJ9092572.1"/>
    </source>
</evidence>
<protein>
    <submittedName>
        <fullName evidence="1">Uncharacterized protein</fullName>
    </submittedName>
</protein>
<sequence length="396" mass="43916">MAIKTSSPWRKTNLKSRVSEWLHSRKTVNPAKIRTSLLFAALQEVLADIRKTVQEKVAPSKARPSDDIEVQSAFEKSLLEELDALSRGSRKLPLRIDAVEQGVKLSQEVIENSLYDWQAAFIKVIRTITAYSNPVRLSPRLRQAKALHRDLYAAMTRILRKRKIAQNITFRDSEEVSGSEIPAGTTAHAALPEKTAQKRRKPTISVLVHANEKEEKDTKHKARRLARRRTGVDTAENAAIKPQKVDQVSPKLSTDTIALLRSFRRPRSRGSINMSLIQRQKFNIRQDSSKNGIANFSNDDRSSQSGRSGRQSSLSRASGSTTASKTTRSKSLSHSSFSERSGSLSLLSVDLLDQSTLSMTNLDKSSLLSMDSAARDTSDSAPTSLPNTPSSIIADR</sequence>
<gene>
    <name evidence="1" type="ORF">QFC21_006803</name>
</gene>
<comment type="caution">
    <text evidence="1">The sequence shown here is derived from an EMBL/GenBank/DDBJ whole genome shotgun (WGS) entry which is preliminary data.</text>
</comment>
<dbReference type="EMBL" id="JASBWT010000037">
    <property type="protein sequence ID" value="KAJ9092572.1"/>
    <property type="molecule type" value="Genomic_DNA"/>
</dbReference>
<organism evidence="1 2">
    <name type="scientific">Naganishia friedmannii</name>
    <dbReference type="NCBI Taxonomy" id="89922"/>
    <lineage>
        <taxon>Eukaryota</taxon>
        <taxon>Fungi</taxon>
        <taxon>Dikarya</taxon>
        <taxon>Basidiomycota</taxon>
        <taxon>Agaricomycotina</taxon>
        <taxon>Tremellomycetes</taxon>
        <taxon>Filobasidiales</taxon>
        <taxon>Filobasidiaceae</taxon>
        <taxon>Naganishia</taxon>
    </lineage>
</organism>
<reference evidence="1" key="1">
    <citation type="submission" date="2023-04" db="EMBL/GenBank/DDBJ databases">
        <title>Draft Genome sequencing of Naganishia species isolated from polar environments using Oxford Nanopore Technology.</title>
        <authorList>
            <person name="Leo P."/>
            <person name="Venkateswaran K."/>
        </authorList>
    </citation>
    <scope>NUCLEOTIDE SEQUENCE</scope>
    <source>
        <strain evidence="1">MNA-CCFEE 5423</strain>
    </source>
</reference>
<accession>A0ACC2V005</accession>
<keyword evidence="2" id="KW-1185">Reference proteome</keyword>
<evidence type="ECO:0000313" key="2">
    <source>
        <dbReference type="Proteomes" id="UP001227268"/>
    </source>
</evidence>